<dbReference type="InterPro" id="IPR051153">
    <property type="entry name" value="Yeast_CWMannoprotein_PIR"/>
</dbReference>
<feature type="compositionally biased region" description="Basic and acidic residues" evidence="10">
    <location>
        <begin position="481"/>
        <end position="498"/>
    </location>
</feature>
<dbReference type="InterPro" id="IPR013085">
    <property type="entry name" value="U1-CZ_Znf_C2H2"/>
</dbReference>
<keyword evidence="6" id="KW-0677">Repeat</keyword>
<feature type="domain" description="U1-type" evidence="12">
    <location>
        <begin position="324"/>
        <end position="359"/>
    </location>
</feature>
<comment type="similarity">
    <text evidence="9">Belongs to the PIR protein family.</text>
</comment>
<gene>
    <name evidence="13" type="ORF">C8A01DRAFT_49381</name>
</gene>
<dbReference type="GO" id="GO:0005199">
    <property type="term" value="F:structural constituent of cell wall"/>
    <property type="evidence" value="ECO:0007669"/>
    <property type="project" value="InterPro"/>
</dbReference>
<keyword evidence="8" id="KW-0862">Zinc</keyword>
<feature type="signal peptide" evidence="11">
    <location>
        <begin position="1"/>
        <end position="17"/>
    </location>
</feature>
<name>A0AAN6SNI7_9PEZI</name>
<keyword evidence="14" id="KW-1185">Reference proteome</keyword>
<dbReference type="Pfam" id="PF06220">
    <property type="entry name" value="zf-U1"/>
    <property type="match status" value="1"/>
</dbReference>
<feature type="compositionally biased region" description="Basic and acidic residues" evidence="10">
    <location>
        <begin position="359"/>
        <end position="383"/>
    </location>
</feature>
<evidence type="ECO:0000256" key="3">
    <source>
        <dbReference type="ARBA" id="ARBA00022525"/>
    </source>
</evidence>
<evidence type="ECO:0000256" key="7">
    <source>
        <dbReference type="ARBA" id="ARBA00022771"/>
    </source>
</evidence>
<evidence type="ECO:0000256" key="2">
    <source>
        <dbReference type="ARBA" id="ARBA00022512"/>
    </source>
</evidence>
<evidence type="ECO:0000256" key="11">
    <source>
        <dbReference type="SAM" id="SignalP"/>
    </source>
</evidence>
<evidence type="ECO:0000256" key="8">
    <source>
        <dbReference type="ARBA" id="ARBA00022833"/>
    </source>
</evidence>
<feature type="region of interest" description="Disordered" evidence="10">
    <location>
        <begin position="346"/>
        <end position="425"/>
    </location>
</feature>
<dbReference type="PROSITE" id="PS00929">
    <property type="entry name" value="PIR_REPEAT_1"/>
    <property type="match status" value="1"/>
</dbReference>
<dbReference type="GO" id="GO:0008270">
    <property type="term" value="F:zinc ion binding"/>
    <property type="evidence" value="ECO:0007669"/>
    <property type="project" value="UniProtKB-KW"/>
</dbReference>
<organism evidence="13 14">
    <name type="scientific">Parachaetomium inaequale</name>
    <dbReference type="NCBI Taxonomy" id="2588326"/>
    <lineage>
        <taxon>Eukaryota</taxon>
        <taxon>Fungi</taxon>
        <taxon>Dikarya</taxon>
        <taxon>Ascomycota</taxon>
        <taxon>Pezizomycotina</taxon>
        <taxon>Sordariomycetes</taxon>
        <taxon>Sordariomycetidae</taxon>
        <taxon>Sordariales</taxon>
        <taxon>Chaetomiaceae</taxon>
        <taxon>Parachaetomium</taxon>
    </lineage>
</organism>
<evidence type="ECO:0000256" key="9">
    <source>
        <dbReference type="ARBA" id="ARBA00038219"/>
    </source>
</evidence>
<dbReference type="InterPro" id="IPR036236">
    <property type="entry name" value="Znf_C2H2_sf"/>
</dbReference>
<feature type="compositionally biased region" description="Basic residues" evidence="10">
    <location>
        <begin position="600"/>
        <end position="611"/>
    </location>
</feature>
<proteinExistence type="inferred from homology"/>
<evidence type="ECO:0000256" key="4">
    <source>
        <dbReference type="ARBA" id="ARBA00022723"/>
    </source>
</evidence>
<feature type="compositionally biased region" description="Low complexity" evidence="10">
    <location>
        <begin position="386"/>
        <end position="399"/>
    </location>
</feature>
<evidence type="ECO:0000259" key="12">
    <source>
        <dbReference type="SMART" id="SM00451"/>
    </source>
</evidence>
<dbReference type="PANTHER" id="PTHR47254">
    <property type="entry name" value="CELL WALL MANNOPROTEIN CIS3-RELATED"/>
    <property type="match status" value="1"/>
</dbReference>
<feature type="chain" id="PRO_5042999713" description="U1-type domain-containing protein" evidence="11">
    <location>
        <begin position="18"/>
        <end position="611"/>
    </location>
</feature>
<keyword evidence="3" id="KW-0964">Secreted</keyword>
<evidence type="ECO:0000313" key="13">
    <source>
        <dbReference type="EMBL" id="KAK4034184.1"/>
    </source>
</evidence>
<evidence type="ECO:0000256" key="5">
    <source>
        <dbReference type="ARBA" id="ARBA00022729"/>
    </source>
</evidence>
<dbReference type="SUPFAM" id="SSF57667">
    <property type="entry name" value="beta-beta-alpha zinc fingers"/>
    <property type="match status" value="1"/>
</dbReference>
<sequence length="611" mass="64211">MKLQFFAVLAMAALAVAQGVTDKIAPKGDHPSGCEANSNGMFEITIVPLTDKAKKELDLETRAACSGDGTLVVQLADGVLTDDHARTGYIASNYQFQFDNPPQAGALITAGFSACANGSLALGDSATFWQCASGTFYNLYDRWSAEQCSPVDVVMLPCGDGGKAQDTQSPAGQTVVGSEVVTTTVVMPLSDGQPQVITTTTLIHICQIGDGQVQGHTTPCTPPAVAGTTPTPVVSFPPASQISDGQVQVTPGPEASVPGAQETVVTSGSGVVPTGAPLVNGAAGGIGGRVGVVVMVALGVAGMHLILRPLFPTTSKMSEYWKSTPKYWCKHCSVFVRDTGLERANHEATAKHQGAIKRSLRDLHRNADQKEREKERAKREVDRLNGVVSGSSGGASSASRPATKPSSGAYGAPPPQQVSQAERQKQLEQLAELGVSIPTELRGNMAMAGEWTVTSTKVIANPGDSTDDKDLAAAEGRATGVKRERERTEEEKEQEEAIKGLFKKPRKWGVGSKTMPVEEDAELDALLSGPLVTAKKEESEAPPVKTEDIQEEAAEGGGDGDGGEPVKQEPSPPIKKEPDEEETGLGVGAAEEREGAAVVFKKRKPKNLRQK</sequence>
<reference evidence="14" key="1">
    <citation type="journal article" date="2023" name="Mol. Phylogenet. Evol.">
        <title>Genome-scale phylogeny and comparative genomics of the fungal order Sordariales.</title>
        <authorList>
            <person name="Hensen N."/>
            <person name="Bonometti L."/>
            <person name="Westerberg I."/>
            <person name="Brannstrom I.O."/>
            <person name="Guillou S."/>
            <person name="Cros-Aarteil S."/>
            <person name="Calhoun S."/>
            <person name="Haridas S."/>
            <person name="Kuo A."/>
            <person name="Mondo S."/>
            <person name="Pangilinan J."/>
            <person name="Riley R."/>
            <person name="LaButti K."/>
            <person name="Andreopoulos B."/>
            <person name="Lipzen A."/>
            <person name="Chen C."/>
            <person name="Yan M."/>
            <person name="Daum C."/>
            <person name="Ng V."/>
            <person name="Clum A."/>
            <person name="Steindorff A."/>
            <person name="Ohm R.A."/>
            <person name="Martin F."/>
            <person name="Silar P."/>
            <person name="Natvig D.O."/>
            <person name="Lalanne C."/>
            <person name="Gautier V."/>
            <person name="Ament-Velasquez S.L."/>
            <person name="Kruys A."/>
            <person name="Hutchinson M.I."/>
            <person name="Powell A.J."/>
            <person name="Barry K."/>
            <person name="Miller A.N."/>
            <person name="Grigoriev I.V."/>
            <person name="Debuchy R."/>
            <person name="Gladieux P."/>
            <person name="Hiltunen Thoren M."/>
            <person name="Johannesson H."/>
        </authorList>
    </citation>
    <scope>NUCLEOTIDE SEQUENCE [LARGE SCALE GENOMIC DNA]</scope>
    <source>
        <strain evidence="14">CBS 284.82</strain>
    </source>
</reference>
<dbReference type="GO" id="GO:0003676">
    <property type="term" value="F:nucleic acid binding"/>
    <property type="evidence" value="ECO:0007669"/>
    <property type="project" value="InterPro"/>
</dbReference>
<evidence type="ECO:0000256" key="6">
    <source>
        <dbReference type="ARBA" id="ARBA00022737"/>
    </source>
</evidence>
<dbReference type="SMART" id="SM00451">
    <property type="entry name" value="ZnF_U1"/>
    <property type="match status" value="1"/>
</dbReference>
<dbReference type="PANTHER" id="PTHR47254:SF1">
    <property type="entry name" value="CELL WALL MANNOPROTEIN CIS3-RELATED"/>
    <property type="match status" value="1"/>
</dbReference>
<keyword evidence="4" id="KW-0479">Metal-binding</keyword>
<dbReference type="Pfam" id="PF22799">
    <property type="entry name" value="PIR1-like_C"/>
    <property type="match status" value="1"/>
</dbReference>
<protein>
    <recommendedName>
        <fullName evidence="12">U1-type domain-containing protein</fullName>
    </recommendedName>
</protein>
<dbReference type="EMBL" id="MU854491">
    <property type="protein sequence ID" value="KAK4034184.1"/>
    <property type="molecule type" value="Genomic_DNA"/>
</dbReference>
<dbReference type="InterPro" id="IPR003604">
    <property type="entry name" value="Matrin/U1-like-C_Znf_C2H2"/>
</dbReference>
<evidence type="ECO:0000256" key="10">
    <source>
        <dbReference type="SAM" id="MobiDB-lite"/>
    </source>
</evidence>
<dbReference type="InterPro" id="IPR054508">
    <property type="entry name" value="PIR1-like_C"/>
</dbReference>
<evidence type="ECO:0000256" key="1">
    <source>
        <dbReference type="ARBA" id="ARBA00004191"/>
    </source>
</evidence>
<comment type="caution">
    <text evidence="13">The sequence shown here is derived from an EMBL/GenBank/DDBJ whole genome shotgun (WGS) entry which is preliminary data.</text>
</comment>
<feature type="region of interest" description="Disordered" evidence="10">
    <location>
        <begin position="461"/>
        <end position="611"/>
    </location>
</feature>
<dbReference type="AlphaFoldDB" id="A0AAN6SNI7"/>
<comment type="subcellular location">
    <subcellularLocation>
        <location evidence="1">Secreted</location>
        <location evidence="1">Cell wall</location>
    </subcellularLocation>
</comment>
<dbReference type="GO" id="GO:0031505">
    <property type="term" value="P:fungal-type cell wall organization"/>
    <property type="evidence" value="ECO:0007669"/>
    <property type="project" value="UniProtKB-ARBA"/>
</dbReference>
<dbReference type="GO" id="GO:0009277">
    <property type="term" value="C:fungal-type cell wall"/>
    <property type="evidence" value="ECO:0007669"/>
    <property type="project" value="TreeGrafter"/>
</dbReference>
<accession>A0AAN6SNI7</accession>
<dbReference type="InterPro" id="IPR000420">
    <property type="entry name" value="Yeast_PIR_rpt"/>
</dbReference>
<dbReference type="Proteomes" id="UP001303115">
    <property type="component" value="Unassembled WGS sequence"/>
</dbReference>
<keyword evidence="7" id="KW-0863">Zinc-finger</keyword>
<evidence type="ECO:0000313" key="14">
    <source>
        <dbReference type="Proteomes" id="UP001303115"/>
    </source>
</evidence>
<keyword evidence="2" id="KW-0134">Cell wall</keyword>
<keyword evidence="5 11" id="KW-0732">Signal</keyword>